<dbReference type="PANTHER" id="PTHR24340:SF17">
    <property type="entry name" value="NK1 TRANSCRIPTION FACTOR-RELATED PROTEIN 2"/>
    <property type="match status" value="1"/>
</dbReference>
<comment type="subcellular location">
    <subcellularLocation>
        <location evidence="1 7 8">Nucleus</location>
    </subcellularLocation>
</comment>
<dbReference type="GO" id="GO:0030154">
    <property type="term" value="P:cell differentiation"/>
    <property type="evidence" value="ECO:0007669"/>
    <property type="project" value="TreeGrafter"/>
</dbReference>
<dbReference type="Proteomes" id="UP001205998">
    <property type="component" value="Unassembled WGS sequence"/>
</dbReference>
<sequence>MFEHQDPSLKTTTGHRISFSIMDILDPHKFTRKKLDGLSQASSETPLLSTEFGNMSSSPSGRETPSPTEPLLLNKNPGGRTEEGQCNSPLTPDVETITVHPRLSCSKTPTEEDGEEDESSSSSNSSNGVADASSPEDHARRRRRRSRSEHGSARPRRARTAFTYEQLVALENKFRATRYLSVCERLNLALALSLTETQVKIWFQNRRTKWKKQNPGAADSILQTPSSSVSPGTGLCGSAVAGFHSFPHFSDGNGYFHSSNPGPLSNPGTLLRPFFSSGFLQPAFFQHHL</sequence>
<evidence type="ECO:0000256" key="9">
    <source>
        <dbReference type="SAM" id="MobiDB-lite"/>
    </source>
</evidence>
<evidence type="ECO:0000256" key="5">
    <source>
        <dbReference type="ARBA" id="ARBA00023242"/>
    </source>
</evidence>
<protein>
    <submittedName>
        <fullName evidence="11">NK1 transcription factor-related protein 2</fullName>
    </submittedName>
</protein>
<reference evidence="11" key="1">
    <citation type="submission" date="2018-07" db="EMBL/GenBank/DDBJ databases">
        <title>Comparative genomics of catfishes provides insights into carnivory and benthic adaptation.</title>
        <authorList>
            <person name="Zhang Y."/>
            <person name="Wang D."/>
            <person name="Peng Z."/>
            <person name="Zheng S."/>
            <person name="Shao F."/>
            <person name="Tao W."/>
        </authorList>
    </citation>
    <scope>NUCLEOTIDE SEQUENCE</scope>
    <source>
        <strain evidence="11">Chongqing</strain>
    </source>
</reference>
<accession>A0AAD4ZZ97</accession>
<feature type="compositionally biased region" description="Polar residues" evidence="9">
    <location>
        <begin position="39"/>
        <end position="66"/>
    </location>
</feature>
<evidence type="ECO:0000256" key="8">
    <source>
        <dbReference type="RuleBase" id="RU000682"/>
    </source>
</evidence>
<dbReference type="CDD" id="cd00086">
    <property type="entry name" value="homeodomain"/>
    <property type="match status" value="1"/>
</dbReference>
<keyword evidence="12" id="KW-1185">Reference proteome</keyword>
<feature type="domain" description="Homeobox" evidence="10">
    <location>
        <begin position="153"/>
        <end position="213"/>
    </location>
</feature>
<dbReference type="Gene3D" id="1.10.10.60">
    <property type="entry name" value="Homeodomain-like"/>
    <property type="match status" value="1"/>
</dbReference>
<dbReference type="PROSITE" id="PS50071">
    <property type="entry name" value="HOMEOBOX_2"/>
    <property type="match status" value="1"/>
</dbReference>
<feature type="DNA-binding region" description="Homeobox" evidence="7">
    <location>
        <begin position="155"/>
        <end position="214"/>
    </location>
</feature>
<feature type="region of interest" description="Disordered" evidence="9">
    <location>
        <begin position="37"/>
        <end position="158"/>
    </location>
</feature>
<organism evidence="11 12">
    <name type="scientific">Silurus asotus</name>
    <name type="common">Amur catfish</name>
    <name type="synonym">Parasilurus asotus</name>
    <dbReference type="NCBI Taxonomy" id="30991"/>
    <lineage>
        <taxon>Eukaryota</taxon>
        <taxon>Metazoa</taxon>
        <taxon>Chordata</taxon>
        <taxon>Craniata</taxon>
        <taxon>Vertebrata</taxon>
        <taxon>Euteleostomi</taxon>
        <taxon>Actinopterygii</taxon>
        <taxon>Neopterygii</taxon>
        <taxon>Teleostei</taxon>
        <taxon>Ostariophysi</taxon>
        <taxon>Siluriformes</taxon>
        <taxon>Siluridae</taxon>
        <taxon>Silurus</taxon>
    </lineage>
</organism>
<evidence type="ECO:0000313" key="11">
    <source>
        <dbReference type="EMBL" id="KAI5606337.1"/>
    </source>
</evidence>
<keyword evidence="2" id="KW-0217">Developmental protein</keyword>
<proteinExistence type="inferred from homology"/>
<evidence type="ECO:0000313" key="12">
    <source>
        <dbReference type="Proteomes" id="UP001205998"/>
    </source>
</evidence>
<comment type="similarity">
    <text evidence="6">Belongs to the NK-1 homeobox family.</text>
</comment>
<dbReference type="GO" id="GO:0000981">
    <property type="term" value="F:DNA-binding transcription factor activity, RNA polymerase II-specific"/>
    <property type="evidence" value="ECO:0007669"/>
    <property type="project" value="InterPro"/>
</dbReference>
<dbReference type="PANTHER" id="PTHR24340">
    <property type="entry name" value="HOMEOBOX PROTEIN NKX"/>
    <property type="match status" value="1"/>
</dbReference>
<dbReference type="EMBL" id="MU601092">
    <property type="protein sequence ID" value="KAI5606337.1"/>
    <property type="molecule type" value="Genomic_DNA"/>
</dbReference>
<dbReference type="GO" id="GO:0005634">
    <property type="term" value="C:nucleus"/>
    <property type="evidence" value="ECO:0007669"/>
    <property type="project" value="UniProtKB-SubCell"/>
</dbReference>
<dbReference type="SMART" id="SM00389">
    <property type="entry name" value="HOX"/>
    <property type="match status" value="1"/>
</dbReference>
<keyword evidence="5 7" id="KW-0539">Nucleus</keyword>
<comment type="caution">
    <text evidence="11">The sequence shown here is derived from an EMBL/GenBank/DDBJ whole genome shotgun (WGS) entry which is preliminary data.</text>
</comment>
<feature type="compositionally biased region" description="Low complexity" evidence="9">
    <location>
        <begin position="120"/>
        <end position="133"/>
    </location>
</feature>
<evidence type="ECO:0000256" key="3">
    <source>
        <dbReference type="ARBA" id="ARBA00023125"/>
    </source>
</evidence>
<evidence type="ECO:0000259" key="10">
    <source>
        <dbReference type="PROSITE" id="PS50071"/>
    </source>
</evidence>
<dbReference type="FunFam" id="1.10.10.60:FF:000315">
    <property type="entry name" value="NK1 homeobox 2"/>
    <property type="match status" value="1"/>
</dbReference>
<dbReference type="GO" id="GO:0000978">
    <property type="term" value="F:RNA polymerase II cis-regulatory region sequence-specific DNA binding"/>
    <property type="evidence" value="ECO:0007669"/>
    <property type="project" value="TreeGrafter"/>
</dbReference>
<evidence type="ECO:0000256" key="6">
    <source>
        <dbReference type="ARBA" id="ARBA00061009"/>
    </source>
</evidence>
<dbReference type="InterPro" id="IPR009057">
    <property type="entry name" value="Homeodomain-like_sf"/>
</dbReference>
<dbReference type="PROSITE" id="PS00027">
    <property type="entry name" value="HOMEOBOX_1"/>
    <property type="match status" value="1"/>
</dbReference>
<dbReference type="Pfam" id="PF00046">
    <property type="entry name" value="Homeodomain"/>
    <property type="match status" value="1"/>
</dbReference>
<dbReference type="SUPFAM" id="SSF46689">
    <property type="entry name" value="Homeodomain-like"/>
    <property type="match status" value="1"/>
</dbReference>
<evidence type="ECO:0000256" key="1">
    <source>
        <dbReference type="ARBA" id="ARBA00004123"/>
    </source>
</evidence>
<evidence type="ECO:0000256" key="7">
    <source>
        <dbReference type="PROSITE-ProRule" id="PRU00108"/>
    </source>
</evidence>
<dbReference type="InterPro" id="IPR001356">
    <property type="entry name" value="HD"/>
</dbReference>
<dbReference type="PRINTS" id="PR00024">
    <property type="entry name" value="HOMEOBOX"/>
</dbReference>
<dbReference type="InterPro" id="IPR050394">
    <property type="entry name" value="Homeobox_NK-like"/>
</dbReference>
<dbReference type="InterPro" id="IPR020479">
    <property type="entry name" value="HD_metazoa"/>
</dbReference>
<name>A0AAD4ZZ97_SILAS</name>
<keyword evidence="4 7" id="KW-0371">Homeobox</keyword>
<keyword evidence="3 7" id="KW-0238">DNA-binding</keyword>
<gene>
    <name evidence="11" type="ORF">C0J50_10095</name>
</gene>
<feature type="compositionally biased region" description="Basic residues" evidence="9">
    <location>
        <begin position="140"/>
        <end position="158"/>
    </location>
</feature>
<evidence type="ECO:0000256" key="4">
    <source>
        <dbReference type="ARBA" id="ARBA00023155"/>
    </source>
</evidence>
<evidence type="ECO:0000256" key="2">
    <source>
        <dbReference type="ARBA" id="ARBA00022473"/>
    </source>
</evidence>
<dbReference type="InterPro" id="IPR017970">
    <property type="entry name" value="Homeobox_CS"/>
</dbReference>
<dbReference type="AlphaFoldDB" id="A0AAD4ZZ97"/>